<name>A0ACC2RWG6_9FUNG</name>
<organism evidence="1 2">
    <name type="scientific">Entomophthora muscae</name>
    <dbReference type="NCBI Taxonomy" id="34485"/>
    <lineage>
        <taxon>Eukaryota</taxon>
        <taxon>Fungi</taxon>
        <taxon>Fungi incertae sedis</taxon>
        <taxon>Zoopagomycota</taxon>
        <taxon>Entomophthoromycotina</taxon>
        <taxon>Entomophthoromycetes</taxon>
        <taxon>Entomophthorales</taxon>
        <taxon>Entomophthoraceae</taxon>
        <taxon>Entomophthora</taxon>
    </lineage>
</organism>
<evidence type="ECO:0000313" key="2">
    <source>
        <dbReference type="Proteomes" id="UP001165960"/>
    </source>
</evidence>
<dbReference type="EMBL" id="QTSX02006448">
    <property type="protein sequence ID" value="KAJ9054409.1"/>
    <property type="molecule type" value="Genomic_DNA"/>
</dbReference>
<comment type="caution">
    <text evidence="1">The sequence shown here is derived from an EMBL/GenBank/DDBJ whole genome shotgun (WGS) entry which is preliminary data.</text>
</comment>
<sequence length="118" mass="13434">MIPVIDGPLIVVPPIYWLVSELFGDLFSEVLGTLISQEEVIKDVATAAGYYIDSQTLCQDFIAIFNSKAYERLVSHIPWLDCPSSCSLMSAKCPLRPFYFAEYLLKPEYKEYTLEKIL</sequence>
<evidence type="ECO:0000313" key="1">
    <source>
        <dbReference type="EMBL" id="KAJ9054409.1"/>
    </source>
</evidence>
<protein>
    <submittedName>
        <fullName evidence="1">Uncharacterized protein</fullName>
    </submittedName>
</protein>
<accession>A0ACC2RWG6</accession>
<gene>
    <name evidence="1" type="ORF">DSO57_1015037</name>
</gene>
<proteinExistence type="predicted"/>
<keyword evidence="2" id="KW-1185">Reference proteome</keyword>
<dbReference type="Proteomes" id="UP001165960">
    <property type="component" value="Unassembled WGS sequence"/>
</dbReference>
<reference evidence="1" key="1">
    <citation type="submission" date="2022-04" db="EMBL/GenBank/DDBJ databases">
        <title>Genome of the entomopathogenic fungus Entomophthora muscae.</title>
        <authorList>
            <person name="Elya C."/>
            <person name="Lovett B.R."/>
            <person name="Lee E."/>
            <person name="Macias A.M."/>
            <person name="Hajek A.E."/>
            <person name="De Bivort B.L."/>
            <person name="Kasson M.T."/>
            <person name="De Fine Licht H.H."/>
            <person name="Stajich J.E."/>
        </authorList>
    </citation>
    <scope>NUCLEOTIDE SEQUENCE</scope>
    <source>
        <strain evidence="1">Berkeley</strain>
    </source>
</reference>